<sequence length="62" mass="7039">LQEVLVVQKPKFLIKLSPRRSEGEESEYSFFEGDGSSSNEWGDYGVASNDYEGPPVFDDDQY</sequence>
<name>A0A699XBG5_TANCI</name>
<comment type="caution">
    <text evidence="2">The sequence shown here is derived from an EMBL/GenBank/DDBJ whole genome shotgun (WGS) entry which is preliminary data.</text>
</comment>
<protein>
    <submittedName>
        <fullName evidence="2">Uncharacterized protein</fullName>
    </submittedName>
</protein>
<feature type="region of interest" description="Disordered" evidence="1">
    <location>
        <begin position="18"/>
        <end position="62"/>
    </location>
</feature>
<dbReference type="EMBL" id="BKCJ011836163">
    <property type="protein sequence ID" value="GFD57027.1"/>
    <property type="molecule type" value="Genomic_DNA"/>
</dbReference>
<reference evidence="2" key="1">
    <citation type="journal article" date="2019" name="Sci. Rep.">
        <title>Draft genome of Tanacetum cinerariifolium, the natural source of mosquito coil.</title>
        <authorList>
            <person name="Yamashiro T."/>
            <person name="Shiraishi A."/>
            <person name="Satake H."/>
            <person name="Nakayama K."/>
        </authorList>
    </citation>
    <scope>NUCLEOTIDE SEQUENCE</scope>
</reference>
<accession>A0A699XBG5</accession>
<evidence type="ECO:0000313" key="2">
    <source>
        <dbReference type="EMBL" id="GFD57027.1"/>
    </source>
</evidence>
<organism evidence="2">
    <name type="scientific">Tanacetum cinerariifolium</name>
    <name type="common">Dalmatian daisy</name>
    <name type="synonym">Chrysanthemum cinerariifolium</name>
    <dbReference type="NCBI Taxonomy" id="118510"/>
    <lineage>
        <taxon>Eukaryota</taxon>
        <taxon>Viridiplantae</taxon>
        <taxon>Streptophyta</taxon>
        <taxon>Embryophyta</taxon>
        <taxon>Tracheophyta</taxon>
        <taxon>Spermatophyta</taxon>
        <taxon>Magnoliopsida</taxon>
        <taxon>eudicotyledons</taxon>
        <taxon>Gunneridae</taxon>
        <taxon>Pentapetalae</taxon>
        <taxon>asterids</taxon>
        <taxon>campanulids</taxon>
        <taxon>Asterales</taxon>
        <taxon>Asteraceae</taxon>
        <taxon>Asteroideae</taxon>
        <taxon>Anthemideae</taxon>
        <taxon>Anthemidinae</taxon>
        <taxon>Tanacetum</taxon>
    </lineage>
</organism>
<dbReference type="AlphaFoldDB" id="A0A699XBG5"/>
<feature type="non-terminal residue" evidence="2">
    <location>
        <position position="1"/>
    </location>
</feature>
<gene>
    <name evidence="2" type="ORF">Tci_928996</name>
</gene>
<feature type="compositionally biased region" description="Low complexity" evidence="1">
    <location>
        <begin position="28"/>
        <end position="38"/>
    </location>
</feature>
<proteinExistence type="predicted"/>
<evidence type="ECO:0000256" key="1">
    <source>
        <dbReference type="SAM" id="MobiDB-lite"/>
    </source>
</evidence>